<feature type="compositionally biased region" description="Polar residues" evidence="6">
    <location>
        <begin position="25"/>
        <end position="46"/>
    </location>
</feature>
<comment type="subcellular location">
    <subcellularLocation>
        <location evidence="1">Membrane</location>
        <topology evidence="1">Multi-pass membrane protein</topology>
    </subcellularLocation>
</comment>
<feature type="domain" description="Cation efflux protein cytoplasmic" evidence="9">
    <location>
        <begin position="380"/>
        <end position="442"/>
    </location>
</feature>
<dbReference type="Proteomes" id="UP001590950">
    <property type="component" value="Unassembled WGS sequence"/>
</dbReference>
<evidence type="ECO:0000256" key="5">
    <source>
        <dbReference type="ARBA" id="ARBA00023136"/>
    </source>
</evidence>
<dbReference type="InterPro" id="IPR058533">
    <property type="entry name" value="Cation_efflux_TM"/>
</dbReference>
<dbReference type="InterPro" id="IPR027470">
    <property type="entry name" value="Cation_efflux_CTD"/>
</dbReference>
<feature type="transmembrane region" description="Helical" evidence="7">
    <location>
        <begin position="164"/>
        <end position="185"/>
    </location>
</feature>
<dbReference type="SUPFAM" id="SSF161111">
    <property type="entry name" value="Cation efflux protein transmembrane domain-like"/>
    <property type="match status" value="1"/>
</dbReference>
<evidence type="ECO:0000256" key="1">
    <source>
        <dbReference type="ARBA" id="ARBA00004141"/>
    </source>
</evidence>
<evidence type="ECO:0008006" key="12">
    <source>
        <dbReference type="Google" id="ProtNLM"/>
    </source>
</evidence>
<feature type="transmembrane region" description="Helical" evidence="7">
    <location>
        <begin position="340"/>
        <end position="362"/>
    </location>
</feature>
<evidence type="ECO:0000313" key="10">
    <source>
        <dbReference type="EMBL" id="KAL2038601.1"/>
    </source>
</evidence>
<evidence type="ECO:0000256" key="4">
    <source>
        <dbReference type="ARBA" id="ARBA00022989"/>
    </source>
</evidence>
<dbReference type="Pfam" id="PF16916">
    <property type="entry name" value="ZT_dimer"/>
    <property type="match status" value="1"/>
</dbReference>
<dbReference type="EMBL" id="JBEFKJ010000031">
    <property type="protein sequence ID" value="KAL2038601.1"/>
    <property type="molecule type" value="Genomic_DNA"/>
</dbReference>
<evidence type="ECO:0000256" key="7">
    <source>
        <dbReference type="SAM" id="Phobius"/>
    </source>
</evidence>
<dbReference type="Gene3D" id="1.20.1510.10">
    <property type="entry name" value="Cation efflux protein transmembrane domain"/>
    <property type="match status" value="1"/>
</dbReference>
<accession>A0ABR4A0X3</accession>
<keyword evidence="2" id="KW-0813">Transport</keyword>
<keyword evidence="4 7" id="KW-1133">Transmembrane helix</keyword>
<feature type="transmembrane region" description="Helical" evidence="7">
    <location>
        <begin position="234"/>
        <end position="257"/>
    </location>
</feature>
<dbReference type="SUPFAM" id="SSF160240">
    <property type="entry name" value="Cation efflux protein cytoplasmic domain-like"/>
    <property type="match status" value="1"/>
</dbReference>
<evidence type="ECO:0000313" key="11">
    <source>
        <dbReference type="Proteomes" id="UP001590950"/>
    </source>
</evidence>
<proteinExistence type="predicted"/>
<dbReference type="PANTHER" id="PTHR43840:SF12">
    <property type="entry name" value="CATION DIFFUSION FACILITATOR 1 (AFU_ORTHOLOGUE AFUA_1G14440)"/>
    <property type="match status" value="1"/>
</dbReference>
<protein>
    <recommendedName>
        <fullName evidence="12">Cation diffusion facilitator 1</fullName>
    </recommendedName>
</protein>
<reference evidence="10 11" key="1">
    <citation type="submission" date="2024-09" db="EMBL/GenBank/DDBJ databases">
        <title>Rethinking Asexuality: The Enigmatic Case of Functional Sexual Genes in Lepraria (Stereocaulaceae).</title>
        <authorList>
            <person name="Doellman M."/>
            <person name="Sun Y."/>
            <person name="Barcenas-Pena A."/>
            <person name="Lumbsch H.T."/>
            <person name="Grewe F."/>
        </authorList>
    </citation>
    <scope>NUCLEOTIDE SEQUENCE [LARGE SCALE GENOMIC DNA]</scope>
    <source>
        <strain evidence="10 11">Mercado 3170</strain>
    </source>
</reference>
<sequence>MADLPNTMSLHPHPISILPERPDSAASNSKTPSITTKQRATSTSFEPSPLASIENNATARHPNDSPSDEENLPPDYYLYTGNDPYQLSSKLKTESEINQIRANTSRKRDGYGPITLNKEATKAKKLQDFYENQNENIQKWLKPINEHIRLAKVLEGENHLKYQIAVRGSFIANLILAVLQTYAAISAGSSLSLFTTMADAVFDPLSNITLIICHRAVRRVDPRRFPSGKARIETAGNIVFCFLMTTVSFIIIVLSFIELKNGGDGSAKKQLHLPSVIAVAIAGLTKLVLFAYCWALRNVYSQIRILWEDHRNDLFINGLGLLTSVGGSKLIWWIDPMGAIILSCLISFLWLHTAYSEFQLLIGVTADTQMQQWITYISMTHSPDIVAIDTVRAYHSGPRIIVEVDIVMDANKTVRVAHDVAEELQMKLESLPHVERAYVHIDFETSHKPEHFVKKEL</sequence>
<comment type="caution">
    <text evidence="10">The sequence shown here is derived from an EMBL/GenBank/DDBJ whole genome shotgun (WGS) entry which is preliminary data.</text>
</comment>
<evidence type="ECO:0000256" key="3">
    <source>
        <dbReference type="ARBA" id="ARBA00022692"/>
    </source>
</evidence>
<feature type="transmembrane region" description="Helical" evidence="7">
    <location>
        <begin position="277"/>
        <end position="294"/>
    </location>
</feature>
<evidence type="ECO:0000256" key="2">
    <source>
        <dbReference type="ARBA" id="ARBA00022448"/>
    </source>
</evidence>
<evidence type="ECO:0000256" key="6">
    <source>
        <dbReference type="SAM" id="MobiDB-lite"/>
    </source>
</evidence>
<feature type="domain" description="Cation efflux protein transmembrane" evidence="8">
    <location>
        <begin position="169"/>
        <end position="362"/>
    </location>
</feature>
<keyword evidence="3 7" id="KW-0812">Transmembrane</keyword>
<evidence type="ECO:0000259" key="9">
    <source>
        <dbReference type="Pfam" id="PF16916"/>
    </source>
</evidence>
<gene>
    <name evidence="10" type="ORF">N7G274_008649</name>
</gene>
<dbReference type="InterPro" id="IPR036837">
    <property type="entry name" value="Cation_efflux_CTD_sf"/>
</dbReference>
<evidence type="ECO:0000259" key="8">
    <source>
        <dbReference type="Pfam" id="PF01545"/>
    </source>
</evidence>
<organism evidence="10 11">
    <name type="scientific">Stereocaulon virgatum</name>
    <dbReference type="NCBI Taxonomy" id="373712"/>
    <lineage>
        <taxon>Eukaryota</taxon>
        <taxon>Fungi</taxon>
        <taxon>Dikarya</taxon>
        <taxon>Ascomycota</taxon>
        <taxon>Pezizomycotina</taxon>
        <taxon>Lecanoromycetes</taxon>
        <taxon>OSLEUM clade</taxon>
        <taxon>Lecanoromycetidae</taxon>
        <taxon>Lecanorales</taxon>
        <taxon>Lecanorineae</taxon>
        <taxon>Stereocaulaceae</taxon>
        <taxon>Stereocaulon</taxon>
    </lineage>
</organism>
<name>A0ABR4A0X3_9LECA</name>
<dbReference type="PANTHER" id="PTHR43840">
    <property type="entry name" value="MITOCHONDRIAL METAL TRANSPORTER 1-RELATED"/>
    <property type="match status" value="1"/>
</dbReference>
<dbReference type="Pfam" id="PF01545">
    <property type="entry name" value="Cation_efflux"/>
    <property type="match status" value="1"/>
</dbReference>
<dbReference type="InterPro" id="IPR050291">
    <property type="entry name" value="CDF_Transporter"/>
</dbReference>
<dbReference type="Gene3D" id="3.30.70.1350">
    <property type="entry name" value="Cation efflux protein, cytoplasmic domain"/>
    <property type="match status" value="1"/>
</dbReference>
<feature type="transmembrane region" description="Helical" evidence="7">
    <location>
        <begin position="191"/>
        <end position="213"/>
    </location>
</feature>
<feature type="region of interest" description="Disordered" evidence="6">
    <location>
        <begin position="1"/>
        <end position="76"/>
    </location>
</feature>
<keyword evidence="5 7" id="KW-0472">Membrane</keyword>
<dbReference type="InterPro" id="IPR027469">
    <property type="entry name" value="Cation_efflux_TMD_sf"/>
</dbReference>
<keyword evidence="11" id="KW-1185">Reference proteome</keyword>